<feature type="non-terminal residue" evidence="2">
    <location>
        <position position="1"/>
    </location>
</feature>
<keyword evidence="3" id="KW-1185">Reference proteome</keyword>
<dbReference type="EMBL" id="JANBPU010000061">
    <property type="protein sequence ID" value="KAJ1917815.1"/>
    <property type="molecule type" value="Genomic_DNA"/>
</dbReference>
<feature type="compositionally biased region" description="Low complexity" evidence="1">
    <location>
        <begin position="290"/>
        <end position="300"/>
    </location>
</feature>
<name>A0A9W7ZW36_9FUNG</name>
<feature type="region of interest" description="Disordered" evidence="1">
    <location>
        <begin position="149"/>
        <end position="234"/>
    </location>
</feature>
<protein>
    <submittedName>
        <fullName evidence="2">Uncharacterized protein</fullName>
    </submittedName>
</protein>
<sequence length="701" mass="79057">IHTLSDQSRALDANIMSAVRRQQDRRQRERIANESTNDGEEGYTRRSQVTLNNRNDGSSSSSPPGGLDPGLRQMIERTTAQSAQNESIPLLSRYTESRNRISTGYGGNNQEYMPDLQGESYNNNDNNTQRNSSIANIGRDRWRRILVTMPENTTNTEYTSRTLQPRQRSSGTSQPAPTPRSSERSRVTPTTSFLTNHSFALESANPRGSEPRHRPRAGPEEFLRTSEPSGGISYDSIRNRAAMMRRYQDIRDRVRHEFPWDHENADSDDIGTDSNSQWSITVRNNDESESNSSSNNSTGNESDDMEEYVAANINAGISSEEVFMDMIMSGTSGDTTGPMRGTSTINPNPMGSRGTYVRGSDSSRLLPSDLQIPTSINPSLLSSDGIINLDRLQSYINRTATQRLEEKRSAISNSSSNEDVVKIVPMIHRPWRRPQPWTPNIFHTEFSGEESRATPFYSEQQTMKMSHHFSLLPFRFVSSDGGQKGPNGFECALKNNSKIYTSNKNRNVNIKLAFAPNHLDNKRHGNKDSASTSALQRSQHQRAFCVLEQISILSTNKIETPCTEAMIFVSNTNHSIDSLDIYDNFTFHDYEKLVCDIKKRGIGKDKKPLPDPLPVAYFWLSEEIGYSQTQTLKSGRGCAYVYIKLLRPCWNTEMDYELPYGRRGSAARSRRTNRPPENISLEYIEFKGHFGPRSFPTATLA</sequence>
<dbReference type="OrthoDB" id="2351940at2759"/>
<feature type="region of interest" description="Disordered" evidence="1">
    <location>
        <begin position="20"/>
        <end position="136"/>
    </location>
</feature>
<feature type="compositionally biased region" description="Polar residues" evidence="1">
    <location>
        <begin position="331"/>
        <end position="349"/>
    </location>
</feature>
<reference evidence="2" key="1">
    <citation type="submission" date="2022-07" db="EMBL/GenBank/DDBJ databases">
        <title>Phylogenomic reconstructions and comparative analyses of Kickxellomycotina fungi.</title>
        <authorList>
            <person name="Reynolds N.K."/>
            <person name="Stajich J.E."/>
            <person name="Barry K."/>
            <person name="Grigoriev I.V."/>
            <person name="Crous P."/>
            <person name="Smith M.E."/>
        </authorList>
    </citation>
    <scope>NUCLEOTIDE SEQUENCE</scope>
    <source>
        <strain evidence="2">NBRC 100468</strain>
    </source>
</reference>
<organism evidence="2 3">
    <name type="scientific">Mycoemilia scoparia</name>
    <dbReference type="NCBI Taxonomy" id="417184"/>
    <lineage>
        <taxon>Eukaryota</taxon>
        <taxon>Fungi</taxon>
        <taxon>Fungi incertae sedis</taxon>
        <taxon>Zoopagomycota</taxon>
        <taxon>Kickxellomycotina</taxon>
        <taxon>Kickxellomycetes</taxon>
        <taxon>Kickxellales</taxon>
        <taxon>Kickxellaceae</taxon>
        <taxon>Mycoemilia</taxon>
    </lineage>
</organism>
<comment type="caution">
    <text evidence="2">The sequence shown here is derived from an EMBL/GenBank/DDBJ whole genome shotgun (WGS) entry which is preliminary data.</text>
</comment>
<feature type="region of interest" description="Disordered" evidence="1">
    <location>
        <begin position="331"/>
        <end position="357"/>
    </location>
</feature>
<dbReference type="AlphaFoldDB" id="A0A9W7ZW36"/>
<feature type="compositionally biased region" description="Basic and acidic residues" evidence="1">
    <location>
        <begin position="209"/>
        <end position="224"/>
    </location>
</feature>
<gene>
    <name evidence="2" type="ORF">H4219_003006</name>
</gene>
<accession>A0A9W7ZW36</accession>
<evidence type="ECO:0000313" key="3">
    <source>
        <dbReference type="Proteomes" id="UP001150538"/>
    </source>
</evidence>
<evidence type="ECO:0000313" key="2">
    <source>
        <dbReference type="EMBL" id="KAJ1917815.1"/>
    </source>
</evidence>
<feature type="compositionally biased region" description="Basic and acidic residues" evidence="1">
    <location>
        <begin position="21"/>
        <end position="32"/>
    </location>
</feature>
<feature type="compositionally biased region" description="Polar residues" evidence="1">
    <location>
        <begin position="150"/>
        <end position="175"/>
    </location>
</feature>
<proteinExistence type="predicted"/>
<dbReference type="Proteomes" id="UP001150538">
    <property type="component" value="Unassembled WGS sequence"/>
</dbReference>
<evidence type="ECO:0000256" key="1">
    <source>
        <dbReference type="SAM" id="MobiDB-lite"/>
    </source>
</evidence>
<feature type="compositionally biased region" description="Polar residues" evidence="1">
    <location>
        <begin position="187"/>
        <end position="198"/>
    </location>
</feature>
<feature type="region of interest" description="Disordered" evidence="1">
    <location>
        <begin position="283"/>
        <end position="303"/>
    </location>
</feature>
<feature type="compositionally biased region" description="Polar residues" evidence="1">
    <location>
        <begin position="76"/>
        <end position="87"/>
    </location>
</feature>
<feature type="compositionally biased region" description="Low complexity" evidence="1">
    <location>
        <begin position="51"/>
        <end position="72"/>
    </location>
</feature>